<evidence type="ECO:0000256" key="4">
    <source>
        <dbReference type="ARBA" id="ARBA00022967"/>
    </source>
</evidence>
<keyword evidence="6 7" id="KW-0004">4Fe-4S</keyword>
<keyword evidence="6" id="KW-0830">Ubiquinone</keyword>
<dbReference type="GO" id="GO:0005886">
    <property type="term" value="C:plasma membrane"/>
    <property type="evidence" value="ECO:0007669"/>
    <property type="project" value="UniProtKB-SubCell"/>
</dbReference>
<comment type="cofactor">
    <cofactor evidence="6">
        <name>[4Fe-4S] cluster</name>
        <dbReference type="ChEBI" id="CHEBI:49883"/>
    </cofactor>
    <text evidence="6">Binds 1 [4Fe-4S] cluster.</text>
</comment>
<evidence type="ECO:0000313" key="9">
    <source>
        <dbReference type="EMBL" id="PIW15574.1"/>
    </source>
</evidence>
<keyword evidence="6 7" id="KW-0408">Iron</keyword>
<sequence>MGLEDLAGKGFLTTTLDSVLDWGRKNSLWPLPFGTACCAIEFMSVMSSVFDFSRFGAEVVRFSPRQADLLVVAGTVNYKQAPILKRIYEQMPEPKWVISMGACACSGGFYNNYCTVQGIDQIVPVDVYVAGCPPRPEAVLEALLMLQERLREEKNVQSHPIGDAIESRQAREPIYIQ</sequence>
<gene>
    <name evidence="6" type="primary">nuoB</name>
    <name evidence="9" type="ORF">COW36_16630</name>
</gene>
<keyword evidence="6" id="KW-1003">Cell membrane</keyword>
<dbReference type="GO" id="GO:0051539">
    <property type="term" value="F:4 iron, 4 sulfur cluster binding"/>
    <property type="evidence" value="ECO:0007669"/>
    <property type="project" value="UniProtKB-KW"/>
</dbReference>
<keyword evidence="3 6" id="KW-0874">Quinone</keyword>
<dbReference type="SUPFAM" id="SSF56770">
    <property type="entry name" value="HydA/Nqo6-like"/>
    <property type="match status" value="1"/>
</dbReference>
<dbReference type="PANTHER" id="PTHR11995">
    <property type="entry name" value="NADH DEHYDROGENASE"/>
    <property type="match status" value="1"/>
</dbReference>
<keyword evidence="6 7" id="KW-0411">Iron-sulfur</keyword>
<evidence type="ECO:0000259" key="8">
    <source>
        <dbReference type="Pfam" id="PF01058"/>
    </source>
</evidence>
<evidence type="ECO:0000313" key="10">
    <source>
        <dbReference type="Proteomes" id="UP000231019"/>
    </source>
</evidence>
<comment type="subcellular location">
    <subcellularLocation>
        <location evidence="6">Cell membrane</location>
        <topology evidence="6">Peripheral membrane protein</topology>
        <orientation evidence="6">Cytoplasmic side</orientation>
    </subcellularLocation>
</comment>
<dbReference type="InterPro" id="IPR006138">
    <property type="entry name" value="NADH_UQ_OxRdtase_20Kd_su"/>
</dbReference>
<dbReference type="GO" id="GO:0048038">
    <property type="term" value="F:quinone binding"/>
    <property type="evidence" value="ECO:0007669"/>
    <property type="project" value="UniProtKB-KW"/>
</dbReference>
<name>A0A2M7G1J6_9BACT</name>
<dbReference type="GO" id="GO:0008137">
    <property type="term" value="F:NADH dehydrogenase (ubiquinone) activity"/>
    <property type="evidence" value="ECO:0007669"/>
    <property type="project" value="InterPro"/>
</dbReference>
<evidence type="ECO:0000256" key="5">
    <source>
        <dbReference type="ARBA" id="ARBA00023027"/>
    </source>
</evidence>
<reference evidence="9 10" key="1">
    <citation type="submission" date="2017-09" db="EMBL/GenBank/DDBJ databases">
        <title>Depth-based differentiation of microbial function through sediment-hosted aquifers and enrichment of novel symbionts in the deep terrestrial subsurface.</title>
        <authorList>
            <person name="Probst A.J."/>
            <person name="Ladd B."/>
            <person name="Jarett J.K."/>
            <person name="Geller-Mcgrath D.E."/>
            <person name="Sieber C.M."/>
            <person name="Emerson J.B."/>
            <person name="Anantharaman K."/>
            <person name="Thomas B.C."/>
            <person name="Malmstrom R."/>
            <person name="Stieglmeier M."/>
            <person name="Klingl A."/>
            <person name="Woyke T."/>
            <person name="Ryan C.M."/>
            <person name="Banfield J.F."/>
        </authorList>
    </citation>
    <scope>NUCLEOTIDE SEQUENCE [LARGE SCALE GENOMIC DNA]</scope>
    <source>
        <strain evidence="9">CG17_big_fil_post_rev_8_21_14_2_50_48_46</strain>
    </source>
</reference>
<dbReference type="EC" id="7.1.1.-" evidence="6"/>
<keyword evidence="6" id="KW-0472">Membrane</keyword>
<evidence type="ECO:0000256" key="2">
    <source>
        <dbReference type="ARBA" id="ARBA00022448"/>
    </source>
</evidence>
<comment type="caution">
    <text evidence="9">The sequence shown here is derived from an EMBL/GenBank/DDBJ whole genome shotgun (WGS) entry which is preliminary data.</text>
</comment>
<protein>
    <recommendedName>
        <fullName evidence="6">NADH-quinone oxidoreductase subunit B</fullName>
        <ecNumber evidence="6">7.1.1.-</ecNumber>
    </recommendedName>
    <alternativeName>
        <fullName evidence="6">NADH dehydrogenase I subunit B</fullName>
    </alternativeName>
    <alternativeName>
        <fullName evidence="6">NDH-1 subunit B</fullName>
    </alternativeName>
</protein>
<dbReference type="InterPro" id="IPR006137">
    <property type="entry name" value="NADH_UbQ_OxRdtase-like_20kDa"/>
</dbReference>
<evidence type="ECO:0000256" key="7">
    <source>
        <dbReference type="RuleBase" id="RU004464"/>
    </source>
</evidence>
<dbReference type="GO" id="GO:0005506">
    <property type="term" value="F:iron ion binding"/>
    <property type="evidence" value="ECO:0007669"/>
    <property type="project" value="UniProtKB-UniRule"/>
</dbReference>
<dbReference type="GO" id="GO:0050136">
    <property type="term" value="F:NADH dehydrogenase (quinone) (non-electrogenic) activity"/>
    <property type="evidence" value="ECO:0007669"/>
    <property type="project" value="UniProtKB-UniRule"/>
</dbReference>
<comment type="similarity">
    <text evidence="1 6 7">Belongs to the complex I 20 kDa subunit family.</text>
</comment>
<dbReference type="NCBIfam" id="NF005012">
    <property type="entry name" value="PRK06411.1"/>
    <property type="match status" value="1"/>
</dbReference>
<keyword evidence="4 6" id="KW-1278">Translocase</keyword>
<dbReference type="NCBIfam" id="TIGR01957">
    <property type="entry name" value="nuoB_fam"/>
    <property type="match status" value="1"/>
</dbReference>
<organism evidence="9 10">
    <name type="scientific">bacterium (Candidatus Blackallbacteria) CG17_big_fil_post_rev_8_21_14_2_50_48_46</name>
    <dbReference type="NCBI Taxonomy" id="2014261"/>
    <lineage>
        <taxon>Bacteria</taxon>
        <taxon>Candidatus Blackallbacteria</taxon>
    </lineage>
</organism>
<dbReference type="HAMAP" id="MF_01356">
    <property type="entry name" value="NDH1_NuoB"/>
    <property type="match status" value="1"/>
</dbReference>
<dbReference type="GO" id="GO:0009060">
    <property type="term" value="P:aerobic respiration"/>
    <property type="evidence" value="ECO:0007669"/>
    <property type="project" value="TreeGrafter"/>
</dbReference>
<feature type="binding site" evidence="6">
    <location>
        <position position="103"/>
    </location>
    <ligand>
        <name>[4Fe-4S] cluster</name>
        <dbReference type="ChEBI" id="CHEBI:49883"/>
    </ligand>
</feature>
<dbReference type="Proteomes" id="UP000231019">
    <property type="component" value="Unassembled WGS sequence"/>
</dbReference>
<feature type="binding site" evidence="6">
    <location>
        <position position="37"/>
    </location>
    <ligand>
        <name>[4Fe-4S] cluster</name>
        <dbReference type="ChEBI" id="CHEBI:49883"/>
    </ligand>
</feature>
<evidence type="ECO:0000256" key="6">
    <source>
        <dbReference type="HAMAP-Rule" id="MF_01356"/>
    </source>
</evidence>
<evidence type="ECO:0000256" key="3">
    <source>
        <dbReference type="ARBA" id="ARBA00022719"/>
    </source>
</evidence>
<keyword evidence="5 6" id="KW-0520">NAD</keyword>
<dbReference type="GO" id="GO:0045271">
    <property type="term" value="C:respiratory chain complex I"/>
    <property type="evidence" value="ECO:0007669"/>
    <property type="project" value="TreeGrafter"/>
</dbReference>
<dbReference type="PANTHER" id="PTHR11995:SF14">
    <property type="entry name" value="NADH DEHYDROGENASE [UBIQUINONE] IRON-SULFUR PROTEIN 7, MITOCHONDRIAL"/>
    <property type="match status" value="1"/>
</dbReference>
<dbReference type="Gene3D" id="3.40.50.12280">
    <property type="match status" value="1"/>
</dbReference>
<evidence type="ECO:0000256" key="1">
    <source>
        <dbReference type="ARBA" id="ARBA00009173"/>
    </source>
</evidence>
<feature type="binding site" evidence="6">
    <location>
        <position position="38"/>
    </location>
    <ligand>
        <name>[4Fe-4S] cluster</name>
        <dbReference type="ChEBI" id="CHEBI:49883"/>
    </ligand>
</feature>
<dbReference type="AlphaFoldDB" id="A0A2M7G1J6"/>
<comment type="function">
    <text evidence="6">NDH-1 shuttles electrons from NADH, via FMN and iron-sulfur (Fe-S) centers, to quinones in the respiratory chain. The immediate electron acceptor for the enzyme in this species is believed to be ubiquinone. Couples the redox reaction to proton translocation (for every two electrons transferred, four hydrogen ions are translocated across the cytoplasmic membrane), and thus conserves the redox energy in a proton gradient.</text>
</comment>
<comment type="catalytic activity">
    <reaction evidence="6">
        <text>a quinone + NADH + 5 H(+)(in) = a quinol + NAD(+) + 4 H(+)(out)</text>
        <dbReference type="Rhea" id="RHEA:57888"/>
        <dbReference type="ChEBI" id="CHEBI:15378"/>
        <dbReference type="ChEBI" id="CHEBI:24646"/>
        <dbReference type="ChEBI" id="CHEBI:57540"/>
        <dbReference type="ChEBI" id="CHEBI:57945"/>
        <dbReference type="ChEBI" id="CHEBI:132124"/>
    </reaction>
</comment>
<dbReference type="GO" id="GO:0015990">
    <property type="term" value="P:electron transport coupled proton transport"/>
    <property type="evidence" value="ECO:0007669"/>
    <property type="project" value="TreeGrafter"/>
</dbReference>
<feature type="binding site" evidence="6">
    <location>
        <position position="132"/>
    </location>
    <ligand>
        <name>[4Fe-4S] cluster</name>
        <dbReference type="ChEBI" id="CHEBI:49883"/>
    </ligand>
</feature>
<dbReference type="Pfam" id="PF01058">
    <property type="entry name" value="Oxidored_q6"/>
    <property type="match status" value="1"/>
</dbReference>
<dbReference type="FunFam" id="3.40.50.12280:FF:000002">
    <property type="entry name" value="NADH-quinone oxidoreductase subunit B"/>
    <property type="match status" value="1"/>
</dbReference>
<accession>A0A2M7G1J6</accession>
<keyword evidence="2 6" id="KW-0813">Transport</keyword>
<proteinExistence type="inferred from homology"/>
<keyword evidence="6 7" id="KW-0479">Metal-binding</keyword>
<comment type="subunit">
    <text evidence="6">NDH-1 is composed of 14 different subunits. Subunits NuoB, C, D, E, F, and G constitute the peripheral sector of the complex.</text>
</comment>
<dbReference type="EMBL" id="PFFQ01000050">
    <property type="protein sequence ID" value="PIW15574.1"/>
    <property type="molecule type" value="Genomic_DNA"/>
</dbReference>
<feature type="domain" description="NADH:ubiquinone oxidoreductase-like 20kDa subunit" evidence="8">
    <location>
        <begin position="37"/>
        <end position="146"/>
    </location>
</feature>